<organism evidence="2 3">
    <name type="scientific">Auricularia subglabra (strain TFB-10046 / SS5)</name>
    <name type="common">White-rot fungus</name>
    <name type="synonym">Auricularia delicata (strain TFB10046)</name>
    <dbReference type="NCBI Taxonomy" id="717982"/>
    <lineage>
        <taxon>Eukaryota</taxon>
        <taxon>Fungi</taxon>
        <taxon>Dikarya</taxon>
        <taxon>Basidiomycota</taxon>
        <taxon>Agaricomycotina</taxon>
        <taxon>Agaricomycetes</taxon>
        <taxon>Auriculariales</taxon>
        <taxon>Auriculariaceae</taxon>
        <taxon>Auricularia</taxon>
    </lineage>
</organism>
<evidence type="ECO:0000313" key="3">
    <source>
        <dbReference type="Proteomes" id="UP000006514"/>
    </source>
</evidence>
<feature type="compositionally biased region" description="Basic and acidic residues" evidence="1">
    <location>
        <begin position="128"/>
        <end position="146"/>
    </location>
</feature>
<reference evidence="3" key="1">
    <citation type="journal article" date="2012" name="Science">
        <title>The Paleozoic origin of enzymatic lignin decomposition reconstructed from 31 fungal genomes.</title>
        <authorList>
            <person name="Floudas D."/>
            <person name="Binder M."/>
            <person name="Riley R."/>
            <person name="Barry K."/>
            <person name="Blanchette R.A."/>
            <person name="Henrissat B."/>
            <person name="Martinez A.T."/>
            <person name="Otillar R."/>
            <person name="Spatafora J.W."/>
            <person name="Yadav J.S."/>
            <person name="Aerts A."/>
            <person name="Benoit I."/>
            <person name="Boyd A."/>
            <person name="Carlson A."/>
            <person name="Copeland A."/>
            <person name="Coutinho P.M."/>
            <person name="de Vries R.P."/>
            <person name="Ferreira P."/>
            <person name="Findley K."/>
            <person name="Foster B."/>
            <person name="Gaskell J."/>
            <person name="Glotzer D."/>
            <person name="Gorecki P."/>
            <person name="Heitman J."/>
            <person name="Hesse C."/>
            <person name="Hori C."/>
            <person name="Igarashi K."/>
            <person name="Jurgens J.A."/>
            <person name="Kallen N."/>
            <person name="Kersten P."/>
            <person name="Kohler A."/>
            <person name="Kuees U."/>
            <person name="Kumar T.K.A."/>
            <person name="Kuo A."/>
            <person name="LaButti K."/>
            <person name="Larrondo L.F."/>
            <person name="Lindquist E."/>
            <person name="Ling A."/>
            <person name="Lombard V."/>
            <person name="Lucas S."/>
            <person name="Lundell T."/>
            <person name="Martin R."/>
            <person name="McLaughlin D.J."/>
            <person name="Morgenstern I."/>
            <person name="Morin E."/>
            <person name="Murat C."/>
            <person name="Nagy L.G."/>
            <person name="Nolan M."/>
            <person name="Ohm R.A."/>
            <person name="Patyshakuliyeva A."/>
            <person name="Rokas A."/>
            <person name="Ruiz-Duenas F.J."/>
            <person name="Sabat G."/>
            <person name="Salamov A."/>
            <person name="Samejima M."/>
            <person name="Schmutz J."/>
            <person name="Slot J.C."/>
            <person name="St John F."/>
            <person name="Stenlid J."/>
            <person name="Sun H."/>
            <person name="Sun S."/>
            <person name="Syed K."/>
            <person name="Tsang A."/>
            <person name="Wiebenga A."/>
            <person name="Young D."/>
            <person name="Pisabarro A."/>
            <person name="Eastwood D.C."/>
            <person name="Martin F."/>
            <person name="Cullen D."/>
            <person name="Grigoriev I.V."/>
            <person name="Hibbett D.S."/>
        </authorList>
    </citation>
    <scope>NUCLEOTIDE SEQUENCE [LARGE SCALE GENOMIC DNA]</scope>
    <source>
        <strain evidence="3">TFB10046</strain>
    </source>
</reference>
<accession>J0WJP6</accession>
<evidence type="ECO:0000256" key="1">
    <source>
        <dbReference type="SAM" id="MobiDB-lite"/>
    </source>
</evidence>
<keyword evidence="3" id="KW-1185">Reference proteome</keyword>
<name>J0WJP6_AURST</name>
<dbReference type="InParanoid" id="J0WJP6"/>
<feature type="region of interest" description="Disordered" evidence="1">
    <location>
        <begin position="171"/>
        <end position="219"/>
    </location>
</feature>
<feature type="compositionally biased region" description="Basic residues" evidence="1">
    <location>
        <begin position="195"/>
        <end position="205"/>
    </location>
</feature>
<dbReference type="AlphaFoldDB" id="J0WJP6"/>
<feature type="compositionally biased region" description="Basic residues" evidence="1">
    <location>
        <begin position="177"/>
        <end position="187"/>
    </location>
</feature>
<protein>
    <submittedName>
        <fullName evidence="2">Uncharacterized protein</fullName>
    </submittedName>
</protein>
<dbReference type="EMBL" id="JH688918">
    <property type="protein sequence ID" value="EJD32493.1"/>
    <property type="molecule type" value="Genomic_DNA"/>
</dbReference>
<dbReference type="KEGG" id="adl:AURDEDRAFT_178429"/>
<sequence length="219" mass="24724">MARNKSWDDLSPYFNVPDELLDQMRPLLYHLALTSPAKEDSSATTSFVNKYLLPRWKDLQLDDPAQHPSRYGEQETRKTVRSLRRPRRADMEAMYAAHPELEPVTDLPEPSPPETDDAGDRSQSPGAHQEEPAEREVESTEKLKEWKRAPMGRELYADDIDDELQLAVEQVLDGRGRTPRRGLKGRATRPAGVAAKRKVETRRRAVASPVSGQGGRASE</sequence>
<evidence type="ECO:0000313" key="2">
    <source>
        <dbReference type="EMBL" id="EJD32493.1"/>
    </source>
</evidence>
<dbReference type="Proteomes" id="UP000006514">
    <property type="component" value="Unassembled WGS sequence"/>
</dbReference>
<proteinExistence type="predicted"/>
<feature type="region of interest" description="Disordered" evidence="1">
    <location>
        <begin position="58"/>
        <end position="146"/>
    </location>
</feature>
<gene>
    <name evidence="2" type="ORF">AURDEDRAFT_178429</name>
</gene>